<dbReference type="RefSeq" id="WP_119759913.1">
    <property type="nucleotide sequence ID" value="NZ_QYUJ01000002.1"/>
</dbReference>
<protein>
    <submittedName>
        <fullName evidence="3">Uncharacterized protein</fullName>
    </submittedName>
</protein>
<sequence>MPKAVGRPTLKPKRVTLSLAAHHAAELERLAQAHDVKLSTFCANLLERYSLEEQGTLASDILKTAVVETVQKEMAEHHHRVRSLLARTALESIATRQLARLNLKAQLQSGAVDKYNEQAWEYAVHVLKNPTPAIRAAIAQLSESISNDDPALLMQVRDSMSSSGEEVQQLKAQVQQLTDQQTQLMQMMGRMQQLFSSLNQRISDTQRVNLEAIEKLEQAEQEARNKKGWLR</sequence>
<comment type="caution">
    <text evidence="3">The sequence shown here is derived from an EMBL/GenBank/DDBJ whole genome shotgun (WGS) entry which is preliminary data.</text>
</comment>
<keyword evidence="4" id="KW-1185">Reference proteome</keyword>
<evidence type="ECO:0000313" key="3">
    <source>
        <dbReference type="EMBL" id="RJF75946.1"/>
    </source>
</evidence>
<reference evidence="3 4" key="1">
    <citation type="submission" date="2018-09" db="EMBL/GenBank/DDBJ databases">
        <authorList>
            <person name="Zhu H."/>
        </authorList>
    </citation>
    <scope>NUCLEOTIDE SEQUENCE [LARGE SCALE GENOMIC DNA]</scope>
    <source>
        <strain evidence="3 4">K2S05-167</strain>
    </source>
</reference>
<keyword evidence="1" id="KW-0175">Coiled coil</keyword>
<feature type="coiled-coil region" evidence="1">
    <location>
        <begin position="160"/>
        <end position="222"/>
    </location>
</feature>
<gene>
    <name evidence="2" type="ORF">D3875_00305</name>
    <name evidence="3" type="ORF">D3875_00380</name>
</gene>
<dbReference type="EMBL" id="QYUJ01000002">
    <property type="protein sequence ID" value="RJF75946.1"/>
    <property type="molecule type" value="Genomic_DNA"/>
</dbReference>
<dbReference type="AlphaFoldDB" id="A0A418VIF9"/>
<dbReference type="EMBL" id="QYUJ01000002">
    <property type="protein sequence ID" value="RJF75935.1"/>
    <property type="molecule type" value="Genomic_DNA"/>
</dbReference>
<proteinExistence type="predicted"/>
<dbReference type="OrthoDB" id="9948533at2"/>
<evidence type="ECO:0000313" key="2">
    <source>
        <dbReference type="EMBL" id="RJF75935.1"/>
    </source>
</evidence>
<dbReference type="Proteomes" id="UP000286287">
    <property type="component" value="Unassembled WGS sequence"/>
</dbReference>
<name>A0A418VIF9_9DEIO</name>
<accession>A0A418VIF9</accession>
<evidence type="ECO:0000256" key="1">
    <source>
        <dbReference type="SAM" id="Coils"/>
    </source>
</evidence>
<organism evidence="3 4">
    <name type="scientific">Deinococcus cavernae</name>
    <dbReference type="NCBI Taxonomy" id="2320857"/>
    <lineage>
        <taxon>Bacteria</taxon>
        <taxon>Thermotogati</taxon>
        <taxon>Deinococcota</taxon>
        <taxon>Deinococci</taxon>
        <taxon>Deinococcales</taxon>
        <taxon>Deinococcaceae</taxon>
        <taxon>Deinococcus</taxon>
    </lineage>
</organism>
<evidence type="ECO:0000313" key="4">
    <source>
        <dbReference type="Proteomes" id="UP000286287"/>
    </source>
</evidence>